<proteinExistence type="predicted"/>
<dbReference type="Proteomes" id="UP001372834">
    <property type="component" value="Unassembled WGS sequence"/>
</dbReference>
<feature type="non-terminal residue" evidence="1">
    <location>
        <position position="70"/>
    </location>
</feature>
<name>A0AAN8NJL7_POLSC</name>
<sequence length="70" mass="8404">MQRKNGKQIKDKIGNGSFRPFCELSDYFPFSWPIARAHPYERKKKYFCSANKRKRVYSEKVTSNRLNARE</sequence>
<accession>A0AAN8NJL7</accession>
<dbReference type="AlphaFoldDB" id="A0AAN8NJL7"/>
<evidence type="ECO:0000313" key="1">
    <source>
        <dbReference type="EMBL" id="KAK6618598.1"/>
    </source>
</evidence>
<evidence type="ECO:0000313" key="2">
    <source>
        <dbReference type="Proteomes" id="UP001372834"/>
    </source>
</evidence>
<dbReference type="EMBL" id="JAWJWE010000041">
    <property type="protein sequence ID" value="KAK6618598.1"/>
    <property type="molecule type" value="Genomic_DNA"/>
</dbReference>
<gene>
    <name evidence="1" type="ORF">RUM43_012989</name>
</gene>
<reference evidence="1 2" key="1">
    <citation type="submission" date="2023-10" db="EMBL/GenBank/DDBJ databases">
        <title>Genomes of two closely related lineages of the louse Polyplax serrata with different host specificities.</title>
        <authorList>
            <person name="Martinu J."/>
            <person name="Tarabai H."/>
            <person name="Stefka J."/>
            <person name="Hypsa V."/>
        </authorList>
    </citation>
    <scope>NUCLEOTIDE SEQUENCE [LARGE SCALE GENOMIC DNA]</scope>
    <source>
        <strain evidence="1">HR10_N</strain>
    </source>
</reference>
<protein>
    <submittedName>
        <fullName evidence="1">Uncharacterized protein</fullName>
    </submittedName>
</protein>
<comment type="caution">
    <text evidence="1">The sequence shown here is derived from an EMBL/GenBank/DDBJ whole genome shotgun (WGS) entry which is preliminary data.</text>
</comment>
<organism evidence="1 2">
    <name type="scientific">Polyplax serrata</name>
    <name type="common">Common mouse louse</name>
    <dbReference type="NCBI Taxonomy" id="468196"/>
    <lineage>
        <taxon>Eukaryota</taxon>
        <taxon>Metazoa</taxon>
        <taxon>Ecdysozoa</taxon>
        <taxon>Arthropoda</taxon>
        <taxon>Hexapoda</taxon>
        <taxon>Insecta</taxon>
        <taxon>Pterygota</taxon>
        <taxon>Neoptera</taxon>
        <taxon>Paraneoptera</taxon>
        <taxon>Psocodea</taxon>
        <taxon>Troctomorpha</taxon>
        <taxon>Phthiraptera</taxon>
        <taxon>Anoplura</taxon>
        <taxon>Polyplacidae</taxon>
        <taxon>Polyplax</taxon>
    </lineage>
</organism>